<proteinExistence type="predicted"/>
<evidence type="ECO:0000256" key="5">
    <source>
        <dbReference type="ARBA" id="ARBA00047942"/>
    </source>
</evidence>
<dbReference type="Gene3D" id="3.40.50.150">
    <property type="entry name" value="Vaccinia Virus protein VP39"/>
    <property type="match status" value="1"/>
</dbReference>
<name>A0A5C6RSS0_9RHOB</name>
<dbReference type="PROSITE" id="PS00092">
    <property type="entry name" value="N6_MTASE"/>
    <property type="match status" value="1"/>
</dbReference>
<dbReference type="AlphaFoldDB" id="A0A5C6RSS0"/>
<sequence>MKYMGSKRSMLTNGLGDALSQSVAECNRVFDLFTGSGAVAWHVAQKYDREVIASDLQSYAVALAAGVIERTESIADHRWVDTWFDSARAMQPDSFFQEATVLQEKLEIDQISASAIDAQELCADVNLPVCFAYGGYYFSPLQALWLDTLRITLPNNANQRRIGLASLIIAASQSAAAPGHTAQPFKPNETAGRFLREAWMRDIQFLVKRAVISVSEKCARKAGRAVVADANELAKQVGEGDLVFLDPPYSGVHYSRFYHVLETIAVGKVGEISGIGRYPSPSDRPRSDYSLRTKSKLVFEGLLKVISEKGASGIVTFPAGEASNGMSGQDVTEISERHFSILERKVSSRFSTLGGDKIHRDARQVTEELILILSPR</sequence>
<evidence type="ECO:0000256" key="1">
    <source>
        <dbReference type="ARBA" id="ARBA00011900"/>
    </source>
</evidence>
<keyword evidence="7" id="KW-1185">Reference proteome</keyword>
<dbReference type="EMBL" id="VOPL01000010">
    <property type="protein sequence ID" value="TXB65005.1"/>
    <property type="molecule type" value="Genomic_DNA"/>
</dbReference>
<organism evidence="6 7">
    <name type="scientific">Paracoccus aurantiacus</name>
    <dbReference type="NCBI Taxonomy" id="2599412"/>
    <lineage>
        <taxon>Bacteria</taxon>
        <taxon>Pseudomonadati</taxon>
        <taxon>Pseudomonadota</taxon>
        <taxon>Alphaproteobacteria</taxon>
        <taxon>Rhodobacterales</taxon>
        <taxon>Paracoccaceae</taxon>
        <taxon>Paracoccus</taxon>
    </lineage>
</organism>
<dbReference type="GO" id="GO:0009007">
    <property type="term" value="F:site-specific DNA-methyltransferase (adenine-specific) activity"/>
    <property type="evidence" value="ECO:0007669"/>
    <property type="project" value="UniProtKB-EC"/>
</dbReference>
<keyword evidence="3 6" id="KW-0808">Transferase</keyword>
<protein>
    <recommendedName>
        <fullName evidence="1">site-specific DNA-methyltransferase (adenine-specific)</fullName>
        <ecNumber evidence="1">2.1.1.72</ecNumber>
    </recommendedName>
</protein>
<dbReference type="GO" id="GO:0009307">
    <property type="term" value="P:DNA restriction-modification system"/>
    <property type="evidence" value="ECO:0007669"/>
    <property type="project" value="InterPro"/>
</dbReference>
<dbReference type="Proteomes" id="UP000321562">
    <property type="component" value="Unassembled WGS sequence"/>
</dbReference>
<evidence type="ECO:0000256" key="2">
    <source>
        <dbReference type="ARBA" id="ARBA00022603"/>
    </source>
</evidence>
<dbReference type="InterPro" id="IPR029063">
    <property type="entry name" value="SAM-dependent_MTases_sf"/>
</dbReference>
<dbReference type="SUPFAM" id="SSF53335">
    <property type="entry name" value="S-adenosyl-L-methionine-dependent methyltransferases"/>
    <property type="match status" value="1"/>
</dbReference>
<dbReference type="GO" id="GO:0003676">
    <property type="term" value="F:nucleic acid binding"/>
    <property type="evidence" value="ECO:0007669"/>
    <property type="project" value="InterPro"/>
</dbReference>
<reference evidence="6 7" key="1">
    <citation type="submission" date="2019-08" db="EMBL/GenBank/DDBJ databases">
        <authorList>
            <person name="Ye J."/>
        </authorList>
    </citation>
    <scope>NUCLEOTIDE SEQUENCE [LARGE SCALE GENOMIC DNA]</scope>
    <source>
        <strain evidence="6 7">TK008</strain>
    </source>
</reference>
<evidence type="ECO:0000313" key="6">
    <source>
        <dbReference type="EMBL" id="TXB65005.1"/>
    </source>
</evidence>
<comment type="caution">
    <text evidence="6">The sequence shown here is derived from an EMBL/GenBank/DDBJ whole genome shotgun (WGS) entry which is preliminary data.</text>
</comment>
<comment type="catalytic activity">
    <reaction evidence="5">
        <text>a 2'-deoxyadenosine in DNA + S-adenosyl-L-methionine = an N(6)-methyl-2'-deoxyadenosine in DNA + S-adenosyl-L-homocysteine + H(+)</text>
        <dbReference type="Rhea" id="RHEA:15197"/>
        <dbReference type="Rhea" id="RHEA-COMP:12418"/>
        <dbReference type="Rhea" id="RHEA-COMP:12419"/>
        <dbReference type="ChEBI" id="CHEBI:15378"/>
        <dbReference type="ChEBI" id="CHEBI:57856"/>
        <dbReference type="ChEBI" id="CHEBI:59789"/>
        <dbReference type="ChEBI" id="CHEBI:90615"/>
        <dbReference type="ChEBI" id="CHEBI:90616"/>
        <dbReference type="EC" id="2.1.1.72"/>
    </reaction>
</comment>
<dbReference type="OrthoDB" id="9805629at2"/>
<keyword evidence="4" id="KW-0949">S-adenosyl-L-methionine</keyword>
<dbReference type="InterPro" id="IPR012327">
    <property type="entry name" value="MeTrfase_D12"/>
</dbReference>
<dbReference type="Pfam" id="PF02086">
    <property type="entry name" value="MethyltransfD12"/>
    <property type="match status" value="2"/>
</dbReference>
<evidence type="ECO:0000313" key="7">
    <source>
        <dbReference type="Proteomes" id="UP000321562"/>
    </source>
</evidence>
<accession>A0A5C6RSS0</accession>
<dbReference type="InterPro" id="IPR002052">
    <property type="entry name" value="DNA_methylase_N6_adenine_CS"/>
</dbReference>
<dbReference type="GO" id="GO:0032259">
    <property type="term" value="P:methylation"/>
    <property type="evidence" value="ECO:0007669"/>
    <property type="project" value="UniProtKB-KW"/>
</dbReference>
<gene>
    <name evidence="6" type="ORF">FQV27_16985</name>
</gene>
<evidence type="ECO:0000256" key="3">
    <source>
        <dbReference type="ARBA" id="ARBA00022679"/>
    </source>
</evidence>
<dbReference type="EC" id="2.1.1.72" evidence="1"/>
<evidence type="ECO:0000256" key="4">
    <source>
        <dbReference type="ARBA" id="ARBA00022691"/>
    </source>
</evidence>
<keyword evidence="2 6" id="KW-0489">Methyltransferase</keyword>